<accession>A0ABC8UJ16</accession>
<proteinExistence type="predicted"/>
<feature type="region of interest" description="Disordered" evidence="1">
    <location>
        <begin position="36"/>
        <end position="66"/>
    </location>
</feature>
<keyword evidence="3" id="KW-1185">Reference proteome</keyword>
<dbReference type="Proteomes" id="UP001642360">
    <property type="component" value="Unassembled WGS sequence"/>
</dbReference>
<evidence type="ECO:0000313" key="2">
    <source>
        <dbReference type="EMBL" id="CAK9181005.1"/>
    </source>
</evidence>
<organism evidence="2 3">
    <name type="scientific">Ilex paraguariensis</name>
    <name type="common">yerba mate</name>
    <dbReference type="NCBI Taxonomy" id="185542"/>
    <lineage>
        <taxon>Eukaryota</taxon>
        <taxon>Viridiplantae</taxon>
        <taxon>Streptophyta</taxon>
        <taxon>Embryophyta</taxon>
        <taxon>Tracheophyta</taxon>
        <taxon>Spermatophyta</taxon>
        <taxon>Magnoliopsida</taxon>
        <taxon>eudicotyledons</taxon>
        <taxon>Gunneridae</taxon>
        <taxon>Pentapetalae</taxon>
        <taxon>asterids</taxon>
        <taxon>campanulids</taxon>
        <taxon>Aquifoliales</taxon>
        <taxon>Aquifoliaceae</taxon>
        <taxon>Ilex</taxon>
    </lineage>
</organism>
<protein>
    <submittedName>
        <fullName evidence="2">Uncharacterized protein</fullName>
    </submittedName>
</protein>
<feature type="compositionally biased region" description="Basic and acidic residues" evidence="1">
    <location>
        <begin position="48"/>
        <end position="59"/>
    </location>
</feature>
<comment type="caution">
    <text evidence="2">The sequence shown here is derived from an EMBL/GenBank/DDBJ whole genome shotgun (WGS) entry which is preliminary data.</text>
</comment>
<name>A0ABC8UJ16_9AQUA</name>
<evidence type="ECO:0000313" key="3">
    <source>
        <dbReference type="Proteomes" id="UP001642360"/>
    </source>
</evidence>
<evidence type="ECO:0000256" key="1">
    <source>
        <dbReference type="SAM" id="MobiDB-lite"/>
    </source>
</evidence>
<sequence length="94" mass="10054">MTMSASKLSDARGARTGITRHWARLGAATVDVRHGATQVQEEGTPGVRRPEGPHQELGARRQGAMRGRHEVGAKSRCQILSVGITQVLFALDGP</sequence>
<dbReference type="EMBL" id="CAUOFW020007902">
    <property type="protein sequence ID" value="CAK9181005.1"/>
    <property type="molecule type" value="Genomic_DNA"/>
</dbReference>
<gene>
    <name evidence="2" type="ORF">ILEXP_LOCUS51040</name>
</gene>
<dbReference type="AlphaFoldDB" id="A0ABC8UJ16"/>
<reference evidence="2 3" key="1">
    <citation type="submission" date="2024-02" db="EMBL/GenBank/DDBJ databases">
        <authorList>
            <person name="Vignale AGUSTIN F."/>
            <person name="Sosa J E."/>
            <person name="Modenutti C."/>
        </authorList>
    </citation>
    <scope>NUCLEOTIDE SEQUENCE [LARGE SCALE GENOMIC DNA]</scope>
</reference>